<protein>
    <submittedName>
        <fullName evidence="5">SAM pointed domain-containing ets transcription factor-like protein</fullName>
    </submittedName>
</protein>
<dbReference type="InterPro" id="IPR036388">
    <property type="entry name" value="WH-like_DNA-bd_sf"/>
</dbReference>
<dbReference type="GO" id="GO:0043565">
    <property type="term" value="F:sequence-specific DNA binding"/>
    <property type="evidence" value="ECO:0007669"/>
    <property type="project" value="InterPro"/>
</dbReference>
<evidence type="ECO:0000313" key="5">
    <source>
        <dbReference type="EMBL" id="AOP32003.1"/>
    </source>
</evidence>
<dbReference type="GO" id="GO:0006357">
    <property type="term" value="P:regulation of transcription by RNA polymerase II"/>
    <property type="evidence" value="ECO:0007669"/>
    <property type="project" value="InterPro"/>
</dbReference>
<keyword evidence="2 3" id="KW-0238">DNA-binding</keyword>
<evidence type="ECO:0000259" key="4">
    <source>
        <dbReference type="PROSITE" id="PS50061"/>
    </source>
</evidence>
<dbReference type="AlphaFoldDB" id="A0A1C9KCW7"/>
<name>A0A1C9KCW7_NEMVE</name>
<dbReference type="InterPro" id="IPR000418">
    <property type="entry name" value="Ets_dom"/>
</dbReference>
<dbReference type="EMBL" id="KU746948">
    <property type="protein sequence ID" value="AOP32003.1"/>
    <property type="molecule type" value="mRNA"/>
</dbReference>
<dbReference type="PANTHER" id="PTHR11849:SF133">
    <property type="entry name" value="ETS DOMAIN-CONTAINING PROTEIN"/>
    <property type="match status" value="1"/>
</dbReference>
<proteinExistence type="evidence at transcript level"/>
<organism evidence="5">
    <name type="scientific">Nematostella vectensis</name>
    <name type="common">Starlet sea anemone</name>
    <dbReference type="NCBI Taxonomy" id="45351"/>
    <lineage>
        <taxon>Eukaryota</taxon>
        <taxon>Metazoa</taxon>
        <taxon>Cnidaria</taxon>
        <taxon>Anthozoa</taxon>
        <taxon>Hexacorallia</taxon>
        <taxon>Actiniaria</taxon>
        <taxon>Edwardsiidae</taxon>
        <taxon>Nematostella</taxon>
    </lineage>
</organism>
<evidence type="ECO:0000256" key="3">
    <source>
        <dbReference type="RuleBase" id="RU004019"/>
    </source>
</evidence>
<evidence type="ECO:0000256" key="1">
    <source>
        <dbReference type="ARBA" id="ARBA00005562"/>
    </source>
</evidence>
<dbReference type="Gene3D" id="1.10.10.10">
    <property type="entry name" value="Winged helix-like DNA-binding domain superfamily/Winged helix DNA-binding domain"/>
    <property type="match status" value="1"/>
</dbReference>
<comment type="subcellular location">
    <subcellularLocation>
        <location evidence="3">Nucleus</location>
    </subcellularLocation>
</comment>
<evidence type="ECO:0000256" key="2">
    <source>
        <dbReference type="ARBA" id="ARBA00023125"/>
    </source>
</evidence>
<dbReference type="PRINTS" id="PR00454">
    <property type="entry name" value="ETSDOMAIN"/>
</dbReference>
<dbReference type="GO" id="GO:0005634">
    <property type="term" value="C:nucleus"/>
    <property type="evidence" value="ECO:0007669"/>
    <property type="project" value="UniProtKB-SubCell"/>
</dbReference>
<sequence>MVTCMIFQNYVMVRAASGPESPFETAFNDLIEVIPELAEPEMYNSNAQIVPEQDSSSFLMKGHLEEAKLYGSDTNLTKVKEEPSGTMTLECHYTTPLPSHAASYLPVWLTASLMLDQDRGLTSDPFISRRIPDAESFGELQWYPVKHEPTDHGDQLLIQQTQHIVQATSFAPESRDYFMELHRNPSISNIHLEAEPSWCGGFEDEDPFVNMDNTTDLSELSSDPCLSENNSDTEITEVKPRDETVERNEKIWFGRTAASSLHPRCVPEGPFPKKESKKSKATFKSGRPRLCQFLIELLSKPERYSHLIEWVDEEKGIFKFINSTKVAREWGERRNKPFMKYENFARSLRTYIAKGILTKPRSKLVYRFSNV</sequence>
<dbReference type="SMART" id="SM00413">
    <property type="entry name" value="ETS"/>
    <property type="match status" value="1"/>
</dbReference>
<dbReference type="Pfam" id="PF00178">
    <property type="entry name" value="Ets"/>
    <property type="match status" value="1"/>
</dbReference>
<dbReference type="GO" id="GO:0003700">
    <property type="term" value="F:DNA-binding transcription factor activity"/>
    <property type="evidence" value="ECO:0007669"/>
    <property type="project" value="InterPro"/>
</dbReference>
<reference evidence="5" key="1">
    <citation type="submission" date="2016-02" db="EMBL/GenBank/DDBJ databases">
        <title>Erk-MAPK signaling is required for endodermal and ectodermal patterning prior to the onset of gastrulation in the sea anemone Nematostella vectensis.</title>
        <authorList>
            <person name="Johnston H."/>
            <person name="Amiel A.R."/>
            <person name="Chock T."/>
            <person name="Dahlin P."/>
            <person name="Steinworth B."/>
            <person name="Iglesias M."/>
            <person name="Layden M."/>
            <person name="Rottinger E."/>
            <person name="Martindale M.Q."/>
        </authorList>
    </citation>
    <scope>NUCLEOTIDE SEQUENCE</scope>
</reference>
<accession>A0A1C9KCW7</accession>
<dbReference type="PROSITE" id="PS50061">
    <property type="entry name" value="ETS_DOMAIN_3"/>
    <property type="match status" value="1"/>
</dbReference>
<dbReference type="PANTHER" id="PTHR11849">
    <property type="entry name" value="ETS"/>
    <property type="match status" value="1"/>
</dbReference>
<dbReference type="InterPro" id="IPR046328">
    <property type="entry name" value="ETS_fam"/>
</dbReference>
<dbReference type="SUPFAM" id="SSF46785">
    <property type="entry name" value="Winged helix' DNA-binding domain"/>
    <property type="match status" value="1"/>
</dbReference>
<comment type="similarity">
    <text evidence="1 3">Belongs to the ETS family.</text>
</comment>
<feature type="domain" description="ETS" evidence="4">
    <location>
        <begin position="288"/>
        <end position="369"/>
    </location>
</feature>
<keyword evidence="3" id="KW-0539">Nucleus</keyword>
<dbReference type="InterPro" id="IPR036390">
    <property type="entry name" value="WH_DNA-bd_sf"/>
</dbReference>